<evidence type="ECO:0000256" key="1">
    <source>
        <dbReference type="ARBA" id="ARBA00009437"/>
    </source>
</evidence>
<dbReference type="EMBL" id="RKHJ01000001">
    <property type="protein sequence ID" value="ROR65088.1"/>
    <property type="molecule type" value="Genomic_DNA"/>
</dbReference>
<proteinExistence type="inferred from homology"/>
<comment type="caution">
    <text evidence="6">The sequence shown here is derived from an EMBL/GenBank/DDBJ whole genome shotgun (WGS) entry which is preliminary data.</text>
</comment>
<dbReference type="GO" id="GO:0003700">
    <property type="term" value="F:DNA-binding transcription factor activity"/>
    <property type="evidence" value="ECO:0007669"/>
    <property type="project" value="InterPro"/>
</dbReference>
<keyword evidence="2" id="KW-0805">Transcription regulation</keyword>
<organism evidence="6 7">
    <name type="scientific">Agrococcus jenensis</name>
    <dbReference type="NCBI Taxonomy" id="46353"/>
    <lineage>
        <taxon>Bacteria</taxon>
        <taxon>Bacillati</taxon>
        <taxon>Actinomycetota</taxon>
        <taxon>Actinomycetes</taxon>
        <taxon>Micrococcales</taxon>
        <taxon>Microbacteriaceae</taxon>
        <taxon>Agrococcus</taxon>
    </lineage>
</organism>
<dbReference type="PANTHER" id="PTHR30346">
    <property type="entry name" value="TRANSCRIPTIONAL DUAL REGULATOR HCAR-RELATED"/>
    <property type="match status" value="1"/>
</dbReference>
<keyword evidence="4" id="KW-0804">Transcription</keyword>
<evidence type="ECO:0000313" key="7">
    <source>
        <dbReference type="Proteomes" id="UP000275456"/>
    </source>
</evidence>
<dbReference type="RefSeq" id="WP_123696222.1">
    <property type="nucleotide sequence ID" value="NZ_RKHJ01000001.1"/>
</dbReference>
<dbReference type="Gene3D" id="1.10.10.10">
    <property type="entry name" value="Winged helix-like DNA-binding domain superfamily/Winged helix DNA-binding domain"/>
    <property type="match status" value="1"/>
</dbReference>
<dbReference type="GO" id="GO:0032993">
    <property type="term" value="C:protein-DNA complex"/>
    <property type="evidence" value="ECO:0007669"/>
    <property type="project" value="TreeGrafter"/>
</dbReference>
<dbReference type="PROSITE" id="PS50931">
    <property type="entry name" value="HTH_LYSR"/>
    <property type="match status" value="1"/>
</dbReference>
<comment type="similarity">
    <text evidence="1">Belongs to the LysR transcriptional regulatory family.</text>
</comment>
<dbReference type="Proteomes" id="UP000275456">
    <property type="component" value="Unassembled WGS sequence"/>
</dbReference>
<feature type="domain" description="HTH lysR-type" evidence="5">
    <location>
        <begin position="1"/>
        <end position="58"/>
    </location>
</feature>
<dbReference type="InterPro" id="IPR005119">
    <property type="entry name" value="LysR_subst-bd"/>
</dbReference>
<evidence type="ECO:0000256" key="4">
    <source>
        <dbReference type="ARBA" id="ARBA00023163"/>
    </source>
</evidence>
<dbReference type="AlphaFoldDB" id="A0A3N2AQA1"/>
<keyword evidence="3 6" id="KW-0238">DNA-binding</keyword>
<dbReference type="OrthoDB" id="4131546at2"/>
<dbReference type="Pfam" id="PF00126">
    <property type="entry name" value="HTH_1"/>
    <property type="match status" value="1"/>
</dbReference>
<sequence length="303" mass="31628">MELRDLILLRELDDRGSLSAVARATQVTPSAVSQRIRSLERTIGLPLTEPLGRGVRLTEAGRLLAAGAIEVAAVVARVEGRLAAYRGGIGGRVDVAALPSAGVVLLPSLIAALGADVDLRVHDHDVAEADYAALARDHDLVIGHRMAPTPLPDWRGLHVVDLLREPIDIAVPEAHPLAGSGSVRPSDIAGERWIGVPGGYPFDDLRVAVEAAAGERFAIGQRVRDNRLVEALVAAGLGIGMLPRFSTRPGGGIALVPLAGLPTGRIVSVLARPDVAERAVVAHTIDALRRCARAIGGVDALAP</sequence>
<reference evidence="6 7" key="1">
    <citation type="submission" date="2018-11" db="EMBL/GenBank/DDBJ databases">
        <title>Sequencing the genomes of 1000 actinobacteria strains.</title>
        <authorList>
            <person name="Klenk H.-P."/>
        </authorList>
    </citation>
    <scope>NUCLEOTIDE SEQUENCE [LARGE SCALE GENOMIC DNA]</scope>
    <source>
        <strain evidence="6 7">DSM 9580</strain>
    </source>
</reference>
<protein>
    <submittedName>
        <fullName evidence="6">DNA-binding transcriptional LysR family regulator</fullName>
    </submittedName>
</protein>
<evidence type="ECO:0000256" key="2">
    <source>
        <dbReference type="ARBA" id="ARBA00023015"/>
    </source>
</evidence>
<dbReference type="GO" id="GO:0003677">
    <property type="term" value="F:DNA binding"/>
    <property type="evidence" value="ECO:0007669"/>
    <property type="project" value="UniProtKB-KW"/>
</dbReference>
<evidence type="ECO:0000313" key="6">
    <source>
        <dbReference type="EMBL" id="ROR65088.1"/>
    </source>
</evidence>
<evidence type="ECO:0000256" key="3">
    <source>
        <dbReference type="ARBA" id="ARBA00023125"/>
    </source>
</evidence>
<dbReference type="InterPro" id="IPR036388">
    <property type="entry name" value="WH-like_DNA-bd_sf"/>
</dbReference>
<keyword evidence="7" id="KW-1185">Reference proteome</keyword>
<dbReference type="SUPFAM" id="SSF46785">
    <property type="entry name" value="Winged helix' DNA-binding domain"/>
    <property type="match status" value="1"/>
</dbReference>
<name>A0A3N2AQA1_9MICO</name>
<dbReference type="Gene3D" id="3.40.190.10">
    <property type="entry name" value="Periplasmic binding protein-like II"/>
    <property type="match status" value="2"/>
</dbReference>
<dbReference type="InterPro" id="IPR000847">
    <property type="entry name" value="LysR_HTH_N"/>
</dbReference>
<accession>A0A3N2AQA1</accession>
<dbReference type="PANTHER" id="PTHR30346:SF29">
    <property type="entry name" value="LYSR SUBSTRATE-BINDING"/>
    <property type="match status" value="1"/>
</dbReference>
<dbReference type="InterPro" id="IPR036390">
    <property type="entry name" value="WH_DNA-bd_sf"/>
</dbReference>
<dbReference type="SUPFAM" id="SSF53850">
    <property type="entry name" value="Periplasmic binding protein-like II"/>
    <property type="match status" value="1"/>
</dbReference>
<evidence type="ECO:0000259" key="5">
    <source>
        <dbReference type="PROSITE" id="PS50931"/>
    </source>
</evidence>
<dbReference type="Pfam" id="PF03466">
    <property type="entry name" value="LysR_substrate"/>
    <property type="match status" value="1"/>
</dbReference>
<gene>
    <name evidence="6" type="ORF">EDD26_0449</name>
</gene>